<evidence type="ECO:0000256" key="4">
    <source>
        <dbReference type="ARBA" id="ARBA00022667"/>
    </source>
</evidence>
<evidence type="ECO:0000256" key="3">
    <source>
        <dbReference type="ARBA" id="ARBA00022490"/>
    </source>
</evidence>
<organism evidence="9 10">
    <name type="scientific">Olea europaea subsp. europaea</name>
    <dbReference type="NCBI Taxonomy" id="158383"/>
    <lineage>
        <taxon>Eukaryota</taxon>
        <taxon>Viridiplantae</taxon>
        <taxon>Streptophyta</taxon>
        <taxon>Embryophyta</taxon>
        <taxon>Tracheophyta</taxon>
        <taxon>Spermatophyta</taxon>
        <taxon>Magnoliopsida</taxon>
        <taxon>eudicotyledons</taxon>
        <taxon>Gunneridae</taxon>
        <taxon>Pentapetalae</taxon>
        <taxon>asterids</taxon>
        <taxon>lamiids</taxon>
        <taxon>Lamiales</taxon>
        <taxon>Oleaceae</taxon>
        <taxon>Oleeae</taxon>
        <taxon>Olea</taxon>
    </lineage>
</organism>
<keyword evidence="5" id="KW-0547">Nucleotide-binding</keyword>
<dbReference type="Pfam" id="PF23559">
    <property type="entry name" value="WHD_DRP"/>
    <property type="match status" value="1"/>
</dbReference>
<dbReference type="OrthoDB" id="912863at2759"/>
<gene>
    <name evidence="9" type="ORF">OLEA9_A044524</name>
</gene>
<dbReference type="AlphaFoldDB" id="A0A8S0P6N3"/>
<evidence type="ECO:0000256" key="1">
    <source>
        <dbReference type="ARBA" id="ARBA00002074"/>
    </source>
</evidence>
<protein>
    <recommendedName>
        <fullName evidence="8">Disease resistance protein winged helix domain-containing protein</fullName>
    </recommendedName>
</protein>
<evidence type="ECO:0000256" key="6">
    <source>
        <dbReference type="ARBA" id="ARBA00022821"/>
    </source>
</evidence>
<dbReference type="Gramene" id="OE9A044524T1">
    <property type="protein sequence ID" value="OE9A044524C1"/>
    <property type="gene ID" value="OE9A044524"/>
</dbReference>
<feature type="domain" description="Disease resistance protein winged helix" evidence="8">
    <location>
        <begin position="4"/>
        <end position="49"/>
    </location>
</feature>
<evidence type="ECO:0000256" key="5">
    <source>
        <dbReference type="ARBA" id="ARBA00022741"/>
    </source>
</evidence>
<name>A0A8S0P6N3_OLEEU</name>
<proteinExistence type="predicted"/>
<dbReference type="InterPro" id="IPR032675">
    <property type="entry name" value="LRR_dom_sf"/>
</dbReference>
<dbReference type="Proteomes" id="UP000594638">
    <property type="component" value="Unassembled WGS sequence"/>
</dbReference>
<evidence type="ECO:0000256" key="7">
    <source>
        <dbReference type="ARBA" id="ARBA00022840"/>
    </source>
</evidence>
<keyword evidence="7" id="KW-0067">ATP-binding</keyword>
<keyword evidence="6" id="KW-0611">Plant defense</keyword>
<dbReference type="PANTHER" id="PTHR23155">
    <property type="entry name" value="DISEASE RESISTANCE PROTEIN RP"/>
    <property type="match status" value="1"/>
</dbReference>
<dbReference type="InterPro" id="IPR044974">
    <property type="entry name" value="Disease_R_plants"/>
</dbReference>
<evidence type="ECO:0000256" key="2">
    <source>
        <dbReference type="ARBA" id="ARBA00004496"/>
    </source>
</evidence>
<keyword evidence="3" id="KW-0963">Cytoplasm</keyword>
<evidence type="ECO:0000313" key="10">
    <source>
        <dbReference type="Proteomes" id="UP000594638"/>
    </source>
</evidence>
<comment type="function">
    <text evidence="1">Confers resistance to late blight (Phytophthora infestans) races carrying the avirulence gene Avr1. Resistance proteins guard the plant against pathogens that contain an appropriate avirulence protein via an indirect interaction with this avirulence protein. That triggers a defense system including the hypersensitive response, which restricts the pathogen growth.</text>
</comment>
<reference evidence="9 10" key="1">
    <citation type="submission" date="2019-12" db="EMBL/GenBank/DDBJ databases">
        <authorList>
            <person name="Alioto T."/>
            <person name="Alioto T."/>
            <person name="Gomez Garrido J."/>
        </authorList>
    </citation>
    <scope>NUCLEOTIDE SEQUENCE [LARGE SCALE GENOMIC DNA]</scope>
</reference>
<dbReference type="GO" id="GO:0009626">
    <property type="term" value="P:plant-type hypersensitive response"/>
    <property type="evidence" value="ECO:0007669"/>
    <property type="project" value="UniProtKB-KW"/>
</dbReference>
<sequence>MGKRENKSLEDVAHDYLMDLIGRSLVLVSKRSSNGQVKACNMHDLLHEMCLRIAEEENFLKVVQDQLSTAEKNHTSVHLYLNPSSMRPSGLHVRPLCGNSPDPSLFVRCSMKLLRVFNMSAIDLKYYDLIGIRLLIHLKYLTVPCTPSSIARLNNLEFLLVDNKEVAQIPEFLLNMVKLRYLHFGLVICEYLRVRASK</sequence>
<dbReference type="SUPFAM" id="SSF52058">
    <property type="entry name" value="L domain-like"/>
    <property type="match status" value="1"/>
</dbReference>
<dbReference type="InterPro" id="IPR036388">
    <property type="entry name" value="WH-like_DNA-bd_sf"/>
</dbReference>
<dbReference type="PANTHER" id="PTHR23155:SF1152">
    <property type="entry name" value="AAA+ ATPASE DOMAIN-CONTAINING PROTEIN"/>
    <property type="match status" value="1"/>
</dbReference>
<dbReference type="InterPro" id="IPR058922">
    <property type="entry name" value="WHD_DRP"/>
</dbReference>
<dbReference type="GO" id="GO:0005737">
    <property type="term" value="C:cytoplasm"/>
    <property type="evidence" value="ECO:0007669"/>
    <property type="project" value="UniProtKB-SubCell"/>
</dbReference>
<dbReference type="Gene3D" id="3.80.10.10">
    <property type="entry name" value="Ribonuclease Inhibitor"/>
    <property type="match status" value="1"/>
</dbReference>
<dbReference type="Gene3D" id="1.10.10.10">
    <property type="entry name" value="Winged helix-like DNA-binding domain superfamily/Winged helix DNA-binding domain"/>
    <property type="match status" value="1"/>
</dbReference>
<accession>A0A8S0P6N3</accession>
<evidence type="ECO:0000259" key="8">
    <source>
        <dbReference type="Pfam" id="PF23559"/>
    </source>
</evidence>
<comment type="caution">
    <text evidence="9">The sequence shown here is derived from an EMBL/GenBank/DDBJ whole genome shotgun (WGS) entry which is preliminary data.</text>
</comment>
<keyword evidence="4" id="KW-0381">Hypersensitive response</keyword>
<evidence type="ECO:0000313" key="9">
    <source>
        <dbReference type="EMBL" id="CAA2933244.1"/>
    </source>
</evidence>
<dbReference type="EMBL" id="CACTIH010000001">
    <property type="protein sequence ID" value="CAA2933244.1"/>
    <property type="molecule type" value="Genomic_DNA"/>
</dbReference>
<keyword evidence="10" id="KW-1185">Reference proteome</keyword>
<comment type="subcellular location">
    <subcellularLocation>
        <location evidence="2">Cytoplasm</location>
    </subcellularLocation>
</comment>